<dbReference type="OrthoDB" id="1113516at2759"/>
<dbReference type="Araport" id="AT1G19397"/>
<gene>
    <name evidence="2" type="ordered locus">At1g19397</name>
    <name evidence="4" type="ORF">AN1_LOCUS2076</name>
    <name evidence="3" type="ORF">C24_LOCUS1990</name>
</gene>
<evidence type="ECO:0000313" key="4">
    <source>
        <dbReference type="EMBL" id="VYS46577.1"/>
    </source>
</evidence>
<accession>A0A654EBC1</accession>
<dbReference type="RefSeq" id="NP_973867.3">
    <property type="nucleotide sequence ID" value="NM_202138.4"/>
</dbReference>
<reference evidence="4 5" key="1">
    <citation type="submission" date="2019-11" db="EMBL/GenBank/DDBJ databases">
        <authorList>
            <person name="Jiao W.-B."/>
            <person name="Schneeberger K."/>
        </authorList>
    </citation>
    <scope>NUCLEOTIDE SEQUENCE [LARGE SCALE GENOMIC DNA]</scope>
    <source>
        <strain evidence="5">cv. An-1</strain>
        <strain evidence="6">cv. C24</strain>
    </source>
</reference>
<sequence length="98" mass="11107">MYQKHREGILYMTFAMTGALAWQVTNPLIKRYSFWFRGGMREGTGLVNKLSLPGSLSLLNVCLLSCFICFLHTTQTTIIEASLVLFNMLLACAMIEEH</sequence>
<name>A0A654EBC1_ARATH</name>
<dbReference type="EMBL" id="CACRSJ010000104">
    <property type="protein sequence ID" value="VYS46577.1"/>
    <property type="molecule type" value="Genomic_DNA"/>
</dbReference>
<dbReference type="GeneID" id="2745757"/>
<evidence type="ECO:0000256" key="1">
    <source>
        <dbReference type="SAM" id="Phobius"/>
    </source>
</evidence>
<feature type="transmembrane region" description="Helical" evidence="1">
    <location>
        <begin position="9"/>
        <end position="30"/>
    </location>
</feature>
<keyword evidence="1" id="KW-0472">Membrane</keyword>
<evidence type="ECO:0000313" key="6">
    <source>
        <dbReference type="Proteomes" id="UP000434276"/>
    </source>
</evidence>
<feature type="transmembrane region" description="Helical" evidence="1">
    <location>
        <begin position="50"/>
        <end position="71"/>
    </location>
</feature>
<keyword evidence="1" id="KW-0812">Transmembrane</keyword>
<dbReference type="Proteomes" id="UP000434276">
    <property type="component" value="Unassembled WGS sequence"/>
</dbReference>
<organism evidence="4 5">
    <name type="scientific">Arabidopsis thaliana</name>
    <name type="common">Mouse-ear cress</name>
    <dbReference type="NCBI Taxonomy" id="3702"/>
    <lineage>
        <taxon>Eukaryota</taxon>
        <taxon>Viridiplantae</taxon>
        <taxon>Streptophyta</taxon>
        <taxon>Embryophyta</taxon>
        <taxon>Tracheophyta</taxon>
        <taxon>Spermatophyta</taxon>
        <taxon>Magnoliopsida</taxon>
        <taxon>eudicotyledons</taxon>
        <taxon>Gunneridae</taxon>
        <taxon>Pentapetalae</taxon>
        <taxon>rosids</taxon>
        <taxon>malvids</taxon>
        <taxon>Brassicales</taxon>
        <taxon>Brassicaceae</taxon>
        <taxon>Camelineae</taxon>
        <taxon>Arabidopsis</taxon>
    </lineage>
</organism>
<keyword evidence="1" id="KW-1133">Transmembrane helix</keyword>
<feature type="transmembrane region" description="Helical" evidence="1">
    <location>
        <begin position="78"/>
        <end position="96"/>
    </location>
</feature>
<dbReference type="Proteomes" id="UP000426265">
    <property type="component" value="Unassembled WGS sequence"/>
</dbReference>
<proteinExistence type="predicted"/>
<evidence type="ECO:0000313" key="5">
    <source>
        <dbReference type="Proteomes" id="UP000426265"/>
    </source>
</evidence>
<evidence type="ECO:0000313" key="2">
    <source>
        <dbReference type="Araport" id="AT1G19397"/>
    </source>
</evidence>
<dbReference type="ExpressionAtlas" id="A0A654EBC1">
    <property type="expression patterns" value="baseline and differential"/>
</dbReference>
<evidence type="ECO:0000313" key="3">
    <source>
        <dbReference type="EMBL" id="CAA0221614.1"/>
    </source>
</evidence>
<dbReference type="KEGG" id="ath:AT1G19397"/>
<dbReference type="AlphaFoldDB" id="A0A654EBC1"/>
<dbReference type="EMBL" id="CACSHJ010000087">
    <property type="protein sequence ID" value="CAA0221614.1"/>
    <property type="molecule type" value="Genomic_DNA"/>
</dbReference>
<protein>
    <recommendedName>
        <fullName evidence="7">Transmembrane protein</fullName>
    </recommendedName>
</protein>
<evidence type="ECO:0008006" key="7">
    <source>
        <dbReference type="Google" id="ProtNLM"/>
    </source>
</evidence>